<dbReference type="PANTHER" id="PTHR30273:SF2">
    <property type="entry name" value="PROTEIN FECR"/>
    <property type="match status" value="1"/>
</dbReference>
<gene>
    <name evidence="3" type="ORF">OM944_10700</name>
</gene>
<dbReference type="InterPro" id="IPR012373">
    <property type="entry name" value="Ferrdict_sens_TM"/>
</dbReference>
<protein>
    <submittedName>
        <fullName evidence="3">DUF4974 domain-containing protein</fullName>
    </submittedName>
</protein>
<evidence type="ECO:0000313" key="3">
    <source>
        <dbReference type="EMBL" id="UZD21142.1"/>
    </source>
</evidence>
<dbReference type="Proteomes" id="UP001163156">
    <property type="component" value="Chromosome"/>
</dbReference>
<proteinExistence type="predicted"/>
<dbReference type="PIRSF" id="PIRSF018266">
    <property type="entry name" value="FecR"/>
    <property type="match status" value="1"/>
</dbReference>
<evidence type="ECO:0000313" key="4">
    <source>
        <dbReference type="Proteomes" id="UP001163156"/>
    </source>
</evidence>
<name>A0ABY6MFC7_9BACT</name>
<dbReference type="InterPro" id="IPR006860">
    <property type="entry name" value="FecR"/>
</dbReference>
<evidence type="ECO:0000259" key="1">
    <source>
        <dbReference type="Pfam" id="PF04773"/>
    </source>
</evidence>
<dbReference type="Pfam" id="PF04773">
    <property type="entry name" value="FecR"/>
    <property type="match status" value="1"/>
</dbReference>
<dbReference type="InterPro" id="IPR032508">
    <property type="entry name" value="FecR_C"/>
</dbReference>
<dbReference type="PANTHER" id="PTHR30273">
    <property type="entry name" value="PERIPLASMIC SIGNAL SENSOR AND SIGMA FACTOR ACTIVATOR FECR-RELATED"/>
    <property type="match status" value="1"/>
</dbReference>
<dbReference type="Gene3D" id="2.60.120.1440">
    <property type="match status" value="1"/>
</dbReference>
<dbReference type="Pfam" id="PF16344">
    <property type="entry name" value="FecR_C"/>
    <property type="match status" value="1"/>
</dbReference>
<keyword evidence="4" id="KW-1185">Reference proteome</keyword>
<reference evidence="3" key="1">
    <citation type="submission" date="2022-10" db="EMBL/GenBank/DDBJ databases">
        <title>Algoriphagus sp. a novel bacteria isolate from halophytes salicornia europaea.</title>
        <authorList>
            <person name="Peng Y."/>
            <person name="Jiang L."/>
            <person name="Lee J."/>
        </authorList>
    </citation>
    <scope>NUCLEOTIDE SEQUENCE</scope>
    <source>
        <strain evidence="3">TR-M5</strain>
    </source>
</reference>
<dbReference type="Gene3D" id="3.55.50.30">
    <property type="match status" value="1"/>
</dbReference>
<sequence length="386" mass="44052">MKSINHLFEISKVLVKRKLKGEEKLEPSEKEMLLSWRQKSAFYDDVVSKIDQEQIDGISAHFKTGLDKEKAWKKIEKSIQAKKQETWLGTIKWAAVFLVPLALGLLLFNQIYRGNEDTSISPGESGALLTLSDGSQYILEEVDGEIIVGQSGEKLKLDKGELIYGEEESSDRKVIYNTIETRVGNEYKLRLSDGTKVFLNAQSKLIYPVAFSGDTRSVQLEGEGYFEVSPDAEKPFFVEVKGMKVRVLGTSFNVKSYDNELVTETVLVEGKVKLVRDSLEEALLSPNEIAVFDKQTNKITVNEIDAVSATAWINGKYYFNNARLDDIMKDLARWYDFDASYSREELKDIRFEGWINRYEELDPILRIIEITNKIKIERDGKKLIIS</sequence>
<accession>A0ABY6MFC7</accession>
<dbReference type="EMBL" id="CP110226">
    <property type="protein sequence ID" value="UZD21142.1"/>
    <property type="molecule type" value="Genomic_DNA"/>
</dbReference>
<feature type="domain" description="FecR protein" evidence="1">
    <location>
        <begin position="178"/>
        <end position="273"/>
    </location>
</feature>
<dbReference type="RefSeq" id="WP_264807596.1">
    <property type="nucleotide sequence ID" value="NZ_CP110226.1"/>
</dbReference>
<evidence type="ECO:0000259" key="2">
    <source>
        <dbReference type="Pfam" id="PF16344"/>
    </source>
</evidence>
<organism evidence="3 4">
    <name type="scientific">Algoriphagus halophytocola</name>
    <dbReference type="NCBI Taxonomy" id="2991499"/>
    <lineage>
        <taxon>Bacteria</taxon>
        <taxon>Pseudomonadati</taxon>
        <taxon>Bacteroidota</taxon>
        <taxon>Cytophagia</taxon>
        <taxon>Cytophagales</taxon>
        <taxon>Cyclobacteriaceae</taxon>
        <taxon>Algoriphagus</taxon>
    </lineage>
</organism>
<feature type="domain" description="Protein FecR C-terminal" evidence="2">
    <location>
        <begin position="316"/>
        <end position="385"/>
    </location>
</feature>